<evidence type="ECO:0000256" key="7">
    <source>
        <dbReference type="ARBA" id="ARBA00035273"/>
    </source>
</evidence>
<dbReference type="GO" id="GO:0003735">
    <property type="term" value="F:structural constituent of ribosome"/>
    <property type="evidence" value="ECO:0007669"/>
    <property type="project" value="InterPro"/>
</dbReference>
<reference evidence="9 10" key="1">
    <citation type="submission" date="2015-07" db="EMBL/GenBank/DDBJ databases">
        <title>The genome of Eufriesea mexicana.</title>
        <authorList>
            <person name="Pan H."/>
            <person name="Kapheim K."/>
        </authorList>
    </citation>
    <scope>NUCLEOTIDE SEQUENCE [LARGE SCALE GENOMIC DNA]</scope>
    <source>
        <strain evidence="9">0111107269</strain>
        <tissue evidence="9">Whole body</tissue>
    </source>
</reference>
<protein>
    <recommendedName>
        <fullName evidence="7">Large ribosomal subunit protein bL35m</fullName>
    </recommendedName>
    <alternativeName>
        <fullName evidence="8">39S ribosomal protein L35, mitochondrial</fullName>
    </alternativeName>
</protein>
<dbReference type="PANTHER" id="PTHR15909">
    <property type="entry name" value="39S RIBOSOMAL PROTEIN L35, MITOCHONDRIAL"/>
    <property type="match status" value="1"/>
</dbReference>
<dbReference type="Pfam" id="PF01632">
    <property type="entry name" value="Ribosomal_L35p"/>
    <property type="match status" value="1"/>
</dbReference>
<evidence type="ECO:0000256" key="8">
    <source>
        <dbReference type="ARBA" id="ARBA00035418"/>
    </source>
</evidence>
<dbReference type="GO" id="GO:0005840">
    <property type="term" value="C:ribosome"/>
    <property type="evidence" value="ECO:0007669"/>
    <property type="project" value="UniProtKB-KW"/>
</dbReference>
<gene>
    <name evidence="9" type="ORF">WN48_07591</name>
</gene>
<dbReference type="PANTHER" id="PTHR15909:SF0">
    <property type="entry name" value="LARGE RIBOSOMAL SUBUNIT PROTEIN BL35M"/>
    <property type="match status" value="1"/>
</dbReference>
<dbReference type="InterPro" id="IPR037229">
    <property type="entry name" value="Ribosomal_bL35_sf"/>
</dbReference>
<proteinExistence type="inferred from homology"/>
<name>A0A310SHF9_9HYME</name>
<keyword evidence="10" id="KW-1185">Reference proteome</keyword>
<evidence type="ECO:0000313" key="10">
    <source>
        <dbReference type="Proteomes" id="UP000250275"/>
    </source>
</evidence>
<evidence type="ECO:0000256" key="1">
    <source>
        <dbReference type="ARBA" id="ARBA00004173"/>
    </source>
</evidence>
<dbReference type="InterPro" id="IPR021137">
    <property type="entry name" value="Ribosomal_bL35-like"/>
</dbReference>
<dbReference type="EMBL" id="KQ759897">
    <property type="protein sequence ID" value="OAD62030.1"/>
    <property type="molecule type" value="Genomic_DNA"/>
</dbReference>
<keyword evidence="4 9" id="KW-0689">Ribosomal protein</keyword>
<comment type="subcellular location">
    <subcellularLocation>
        <location evidence="1">Mitochondrion</location>
    </subcellularLocation>
</comment>
<accession>A0A310SHF9</accession>
<keyword evidence="6" id="KW-0687">Ribonucleoprotein</keyword>
<dbReference type="GO" id="GO:1990904">
    <property type="term" value="C:ribonucleoprotein complex"/>
    <property type="evidence" value="ECO:0007669"/>
    <property type="project" value="UniProtKB-KW"/>
</dbReference>
<dbReference type="AlphaFoldDB" id="A0A310SHF9"/>
<evidence type="ECO:0000256" key="4">
    <source>
        <dbReference type="ARBA" id="ARBA00022980"/>
    </source>
</evidence>
<comment type="similarity">
    <text evidence="2">Belongs to the bacterial ribosomal protein bL35 family.</text>
</comment>
<dbReference type="Proteomes" id="UP000250275">
    <property type="component" value="Unassembled WGS sequence"/>
</dbReference>
<evidence type="ECO:0000256" key="5">
    <source>
        <dbReference type="ARBA" id="ARBA00023128"/>
    </source>
</evidence>
<dbReference type="OrthoDB" id="5847109at2759"/>
<dbReference type="SUPFAM" id="SSF143034">
    <property type="entry name" value="L35p-like"/>
    <property type="match status" value="1"/>
</dbReference>
<dbReference type="GO" id="GO:0006412">
    <property type="term" value="P:translation"/>
    <property type="evidence" value="ECO:0007669"/>
    <property type="project" value="InterPro"/>
</dbReference>
<evidence type="ECO:0000256" key="3">
    <source>
        <dbReference type="ARBA" id="ARBA00022946"/>
    </source>
</evidence>
<dbReference type="GO" id="GO:0005739">
    <property type="term" value="C:mitochondrion"/>
    <property type="evidence" value="ECO:0007669"/>
    <property type="project" value="UniProtKB-SubCell"/>
</dbReference>
<sequence length="188" mass="22293">MLRIVSNVIRGITSHANVVNATRSLIPKQFPITQCIQQKFFGVFSPTINSFNSVVNMKQKPIFGQSRINSVTPTILVPTITPVRTVIKYSLRKGKRKTVKAVFNRFYRLNWGIWIRTRAGRHSMLWKKSLKKRRELRQHVFCNASQSTLLDKMVTMYWKRPHYYVDDPYNPYHTREEFSITRRKPKEY</sequence>
<dbReference type="InterPro" id="IPR019338">
    <property type="entry name" value="Ribosomal_bL35m"/>
</dbReference>
<keyword evidence="5" id="KW-0496">Mitochondrion</keyword>
<keyword evidence="3" id="KW-0809">Transit peptide</keyword>
<evidence type="ECO:0000256" key="6">
    <source>
        <dbReference type="ARBA" id="ARBA00023274"/>
    </source>
</evidence>
<organism evidence="9 10">
    <name type="scientific">Eufriesea mexicana</name>
    <dbReference type="NCBI Taxonomy" id="516756"/>
    <lineage>
        <taxon>Eukaryota</taxon>
        <taxon>Metazoa</taxon>
        <taxon>Ecdysozoa</taxon>
        <taxon>Arthropoda</taxon>
        <taxon>Hexapoda</taxon>
        <taxon>Insecta</taxon>
        <taxon>Pterygota</taxon>
        <taxon>Neoptera</taxon>
        <taxon>Endopterygota</taxon>
        <taxon>Hymenoptera</taxon>
        <taxon>Apocrita</taxon>
        <taxon>Aculeata</taxon>
        <taxon>Apoidea</taxon>
        <taxon>Anthophila</taxon>
        <taxon>Apidae</taxon>
        <taxon>Eufriesea</taxon>
    </lineage>
</organism>
<evidence type="ECO:0000313" key="9">
    <source>
        <dbReference type="EMBL" id="OAD62030.1"/>
    </source>
</evidence>
<evidence type="ECO:0000256" key="2">
    <source>
        <dbReference type="ARBA" id="ARBA00006598"/>
    </source>
</evidence>